<sequence length="152" mass="17493">MAREIDNLTLTSSSILKQWHQQVQPIPVPAASPSFADVYADSSSVEAIWEKPNILAHLVKTAQNLNFLWNRNTDIYKFMQSEAAWSNWTYELNISNPDDSYKLVISGIHSPLEYRFTDLNSSTEYRLSLVAYNDIKRSPSRTVVVRHFQQTL</sequence>
<proteinExistence type="predicted"/>
<dbReference type="EMBL" id="VXIV02002439">
    <property type="protein sequence ID" value="KAF6025621.1"/>
    <property type="molecule type" value="Genomic_DNA"/>
</dbReference>
<comment type="caution">
    <text evidence="1">The sequence shown here is derived from an EMBL/GenBank/DDBJ whole genome shotgun (WGS) entry which is preliminary data.</text>
</comment>
<organism evidence="1 2">
    <name type="scientific">Bugula neritina</name>
    <name type="common">Brown bryozoan</name>
    <name type="synonym">Sertularia neritina</name>
    <dbReference type="NCBI Taxonomy" id="10212"/>
    <lineage>
        <taxon>Eukaryota</taxon>
        <taxon>Metazoa</taxon>
        <taxon>Spiralia</taxon>
        <taxon>Lophotrochozoa</taxon>
        <taxon>Bryozoa</taxon>
        <taxon>Gymnolaemata</taxon>
        <taxon>Cheilostomatida</taxon>
        <taxon>Flustrina</taxon>
        <taxon>Buguloidea</taxon>
        <taxon>Bugulidae</taxon>
        <taxon>Bugula</taxon>
    </lineage>
</organism>
<reference evidence="1" key="1">
    <citation type="submission" date="2020-06" db="EMBL/GenBank/DDBJ databases">
        <title>Draft genome of Bugula neritina, a colonial animal packing powerful symbionts and potential medicines.</title>
        <authorList>
            <person name="Rayko M."/>
        </authorList>
    </citation>
    <scope>NUCLEOTIDE SEQUENCE [LARGE SCALE GENOMIC DNA]</scope>
    <source>
        <strain evidence="1">Kwan_BN1</strain>
    </source>
</reference>
<dbReference type="SUPFAM" id="SSF49265">
    <property type="entry name" value="Fibronectin type III"/>
    <property type="match status" value="1"/>
</dbReference>
<dbReference type="AlphaFoldDB" id="A0A7J7JJ06"/>
<evidence type="ECO:0008006" key="3">
    <source>
        <dbReference type="Google" id="ProtNLM"/>
    </source>
</evidence>
<dbReference type="Gene3D" id="2.60.40.10">
    <property type="entry name" value="Immunoglobulins"/>
    <property type="match status" value="1"/>
</dbReference>
<gene>
    <name evidence="1" type="ORF">EB796_016066</name>
</gene>
<accession>A0A7J7JJ06</accession>
<evidence type="ECO:0000313" key="1">
    <source>
        <dbReference type="EMBL" id="KAF6025621.1"/>
    </source>
</evidence>
<keyword evidence="2" id="KW-1185">Reference proteome</keyword>
<name>A0A7J7JJ06_BUGNE</name>
<dbReference type="Proteomes" id="UP000593567">
    <property type="component" value="Unassembled WGS sequence"/>
</dbReference>
<dbReference type="InterPro" id="IPR036116">
    <property type="entry name" value="FN3_sf"/>
</dbReference>
<protein>
    <recommendedName>
        <fullName evidence="3">Fibronectin type-III domain-containing protein</fullName>
    </recommendedName>
</protein>
<evidence type="ECO:0000313" key="2">
    <source>
        <dbReference type="Proteomes" id="UP000593567"/>
    </source>
</evidence>
<dbReference type="InterPro" id="IPR013783">
    <property type="entry name" value="Ig-like_fold"/>
</dbReference>